<evidence type="ECO:0000256" key="3">
    <source>
        <dbReference type="ARBA" id="ARBA00022475"/>
    </source>
</evidence>
<dbReference type="EMBL" id="FNIC01000007">
    <property type="protein sequence ID" value="SDO26644.1"/>
    <property type="molecule type" value="Genomic_DNA"/>
</dbReference>
<name>A0A1H0I596_9ACTN</name>
<gene>
    <name evidence="8" type="ORF">SAMN05192576_3691</name>
</gene>
<dbReference type="Proteomes" id="UP000199004">
    <property type="component" value="Unassembled WGS sequence"/>
</dbReference>
<feature type="transmembrane region" description="Helical" evidence="7">
    <location>
        <begin position="12"/>
        <end position="35"/>
    </location>
</feature>
<dbReference type="RefSeq" id="WP_143016241.1">
    <property type="nucleotide sequence ID" value="NZ_BKAE01000009.1"/>
</dbReference>
<dbReference type="InterPro" id="IPR011701">
    <property type="entry name" value="MFS"/>
</dbReference>
<evidence type="ECO:0000256" key="4">
    <source>
        <dbReference type="ARBA" id="ARBA00022692"/>
    </source>
</evidence>
<evidence type="ECO:0000256" key="6">
    <source>
        <dbReference type="ARBA" id="ARBA00023136"/>
    </source>
</evidence>
<feature type="transmembrane region" description="Helical" evidence="7">
    <location>
        <begin position="276"/>
        <end position="297"/>
    </location>
</feature>
<feature type="transmembrane region" description="Helical" evidence="7">
    <location>
        <begin position="368"/>
        <end position="393"/>
    </location>
</feature>
<evidence type="ECO:0000313" key="8">
    <source>
        <dbReference type="EMBL" id="SDO26644.1"/>
    </source>
</evidence>
<organism evidence="8 9">
    <name type="scientific">Nocardioides szechwanensis</name>
    <dbReference type="NCBI Taxonomy" id="1005944"/>
    <lineage>
        <taxon>Bacteria</taxon>
        <taxon>Bacillati</taxon>
        <taxon>Actinomycetota</taxon>
        <taxon>Actinomycetes</taxon>
        <taxon>Propionibacteriales</taxon>
        <taxon>Nocardioidaceae</taxon>
        <taxon>Nocardioides</taxon>
    </lineage>
</organism>
<dbReference type="PANTHER" id="PTHR23517:SF2">
    <property type="entry name" value="MULTIDRUG RESISTANCE PROTEIN MDTH"/>
    <property type="match status" value="1"/>
</dbReference>
<dbReference type="Pfam" id="PF07690">
    <property type="entry name" value="MFS_1"/>
    <property type="match status" value="1"/>
</dbReference>
<dbReference type="SUPFAM" id="SSF103473">
    <property type="entry name" value="MFS general substrate transporter"/>
    <property type="match status" value="1"/>
</dbReference>
<evidence type="ECO:0000256" key="1">
    <source>
        <dbReference type="ARBA" id="ARBA00004651"/>
    </source>
</evidence>
<feature type="transmembrane region" description="Helical" evidence="7">
    <location>
        <begin position="245"/>
        <end position="264"/>
    </location>
</feature>
<feature type="transmembrane region" description="Helical" evidence="7">
    <location>
        <begin position="76"/>
        <end position="94"/>
    </location>
</feature>
<feature type="transmembrane region" description="Helical" evidence="7">
    <location>
        <begin position="165"/>
        <end position="186"/>
    </location>
</feature>
<accession>A0A1H0I596</accession>
<feature type="transmembrane region" description="Helical" evidence="7">
    <location>
        <begin position="207"/>
        <end position="225"/>
    </location>
</feature>
<keyword evidence="4 7" id="KW-0812">Transmembrane</keyword>
<evidence type="ECO:0000256" key="2">
    <source>
        <dbReference type="ARBA" id="ARBA00022448"/>
    </source>
</evidence>
<dbReference type="InterPro" id="IPR050171">
    <property type="entry name" value="MFS_Transporters"/>
</dbReference>
<keyword evidence="5 7" id="KW-1133">Transmembrane helix</keyword>
<sequence>MRLLPEEPAVRRMALATLVNTTGNGIFFTLSALYFTRIVGFSVLQVGTGLSIAAGVALFAGVPIGHLADRRGPREVQVALVLVIAGLASLYLLVTEWWQFVLVSTLIAVLDRGAGAVRGALIAGLVQGAARSSTRAYLRSVTNVGMTIGTGVAAIALHFDTREAYLVVLYVDVATYVVTAGLMALVPHVPPRPAGEALAMLSALRDLPFVAVAGISSVVCMHYWILELAIPLWVVNHTEAPRSVVAILMVINTVTVVLAQVAVAKRVATVEAAVRATVLSGVLFLGACALFGVSGGVSAGLAVALLVVGSLVHVAGELAQASASFLLGFELPPEEAMGQYQGVWGMSFSISSFLAPTVLALLPLALGLLGWLLLGGILLAAALATGPAVGWAVRSKENRLSERVTTREYEE</sequence>
<dbReference type="PANTHER" id="PTHR23517">
    <property type="entry name" value="RESISTANCE PROTEIN MDTM, PUTATIVE-RELATED-RELATED"/>
    <property type="match status" value="1"/>
</dbReference>
<dbReference type="InterPro" id="IPR036259">
    <property type="entry name" value="MFS_trans_sf"/>
</dbReference>
<dbReference type="STRING" id="1005944.SAMN05192576_3691"/>
<keyword evidence="6 7" id="KW-0472">Membrane</keyword>
<evidence type="ECO:0000256" key="5">
    <source>
        <dbReference type="ARBA" id="ARBA00022989"/>
    </source>
</evidence>
<evidence type="ECO:0000313" key="9">
    <source>
        <dbReference type="Proteomes" id="UP000199004"/>
    </source>
</evidence>
<keyword evidence="2" id="KW-0813">Transport</keyword>
<feature type="transmembrane region" description="Helical" evidence="7">
    <location>
        <begin position="41"/>
        <end position="64"/>
    </location>
</feature>
<proteinExistence type="predicted"/>
<feature type="transmembrane region" description="Helical" evidence="7">
    <location>
        <begin position="303"/>
        <end position="329"/>
    </location>
</feature>
<comment type="subcellular location">
    <subcellularLocation>
        <location evidence="1">Cell membrane</location>
        <topology evidence="1">Multi-pass membrane protein</topology>
    </subcellularLocation>
</comment>
<dbReference type="GO" id="GO:0005886">
    <property type="term" value="C:plasma membrane"/>
    <property type="evidence" value="ECO:0007669"/>
    <property type="project" value="UniProtKB-SubCell"/>
</dbReference>
<keyword evidence="3" id="KW-1003">Cell membrane</keyword>
<dbReference type="OrthoDB" id="3865324at2"/>
<reference evidence="8 9" key="1">
    <citation type="submission" date="2016-10" db="EMBL/GenBank/DDBJ databases">
        <authorList>
            <person name="de Groot N.N."/>
        </authorList>
    </citation>
    <scope>NUCLEOTIDE SEQUENCE [LARGE SCALE GENOMIC DNA]</scope>
    <source>
        <strain evidence="8 9">CGMCC 1.11147</strain>
    </source>
</reference>
<feature type="transmembrane region" description="Helical" evidence="7">
    <location>
        <begin position="137"/>
        <end position="159"/>
    </location>
</feature>
<evidence type="ECO:0000256" key="7">
    <source>
        <dbReference type="SAM" id="Phobius"/>
    </source>
</evidence>
<feature type="transmembrane region" description="Helical" evidence="7">
    <location>
        <begin position="341"/>
        <end position="362"/>
    </location>
</feature>
<keyword evidence="9" id="KW-1185">Reference proteome</keyword>
<dbReference type="AlphaFoldDB" id="A0A1H0I596"/>
<dbReference type="GO" id="GO:0022857">
    <property type="term" value="F:transmembrane transporter activity"/>
    <property type="evidence" value="ECO:0007669"/>
    <property type="project" value="InterPro"/>
</dbReference>
<dbReference type="Gene3D" id="1.20.1250.20">
    <property type="entry name" value="MFS general substrate transporter like domains"/>
    <property type="match status" value="1"/>
</dbReference>
<protein>
    <submittedName>
        <fullName evidence="8">Major Facilitator Superfamily protein</fullName>
    </submittedName>
</protein>